<feature type="chain" id="PRO_5001863644" description="Lipoprotein" evidence="1">
    <location>
        <begin position="22"/>
        <end position="159"/>
    </location>
</feature>
<comment type="caution">
    <text evidence="2">The sequence shown here is derived from an EMBL/GenBank/DDBJ whole genome shotgun (WGS) entry which is preliminary data.</text>
</comment>
<evidence type="ECO:0008006" key="4">
    <source>
        <dbReference type="Google" id="ProtNLM"/>
    </source>
</evidence>
<reference evidence="2 3" key="2">
    <citation type="submission" date="2014-09" db="EMBL/GenBank/DDBJ databases">
        <authorList>
            <consortium name="NBRP consortium"/>
            <person name="Sawabe T."/>
            <person name="Meirelles P."/>
            <person name="Nakanishi M."/>
            <person name="Sayaka M."/>
            <person name="Hattori M."/>
            <person name="Ohkuma M."/>
        </authorList>
    </citation>
    <scope>NUCLEOTIDE SEQUENCE [LARGE SCALE GENOMIC DNA]</scope>
    <source>
        <strain evidence="3">JCM19235</strain>
    </source>
</reference>
<evidence type="ECO:0000313" key="3">
    <source>
        <dbReference type="Proteomes" id="UP000029228"/>
    </source>
</evidence>
<name>A0A090SCK0_9VIBR</name>
<dbReference type="OrthoDB" id="5891336at2"/>
<proteinExistence type="predicted"/>
<protein>
    <recommendedName>
        <fullName evidence="4">Lipoprotein</fullName>
    </recommendedName>
</protein>
<dbReference type="AlphaFoldDB" id="A0A090SCK0"/>
<organism evidence="2 3">
    <name type="scientific">Vibrio maritimus</name>
    <dbReference type="NCBI Taxonomy" id="990268"/>
    <lineage>
        <taxon>Bacteria</taxon>
        <taxon>Pseudomonadati</taxon>
        <taxon>Pseudomonadota</taxon>
        <taxon>Gammaproteobacteria</taxon>
        <taxon>Vibrionales</taxon>
        <taxon>Vibrionaceae</taxon>
        <taxon>Vibrio</taxon>
    </lineage>
</organism>
<gene>
    <name evidence="2" type="ORF">JCM19235_5821</name>
</gene>
<accession>A0A090SCK0</accession>
<dbReference type="Proteomes" id="UP000029228">
    <property type="component" value="Unassembled WGS sequence"/>
</dbReference>
<dbReference type="EMBL" id="BBMR01000001">
    <property type="protein sequence ID" value="GAL17272.1"/>
    <property type="molecule type" value="Genomic_DNA"/>
</dbReference>
<reference evidence="2 3" key="1">
    <citation type="submission" date="2014-09" db="EMBL/GenBank/DDBJ databases">
        <title>Vibrio maritimus JCM 19235. (C45) whole genome shotgun sequence.</title>
        <authorList>
            <person name="Sawabe T."/>
            <person name="Meirelles P."/>
            <person name="Nakanishi M."/>
            <person name="Sayaka M."/>
            <person name="Hattori M."/>
            <person name="Ohkuma M."/>
        </authorList>
    </citation>
    <scope>NUCLEOTIDE SEQUENCE [LARGE SCALE GENOMIC DNA]</scope>
    <source>
        <strain evidence="3">JCM19235</strain>
    </source>
</reference>
<feature type="signal peptide" evidence="1">
    <location>
        <begin position="1"/>
        <end position="21"/>
    </location>
</feature>
<dbReference type="PROSITE" id="PS51257">
    <property type="entry name" value="PROKAR_LIPOPROTEIN"/>
    <property type="match status" value="1"/>
</dbReference>
<keyword evidence="3" id="KW-1185">Reference proteome</keyword>
<evidence type="ECO:0000256" key="1">
    <source>
        <dbReference type="SAM" id="SignalP"/>
    </source>
</evidence>
<evidence type="ECO:0000313" key="2">
    <source>
        <dbReference type="EMBL" id="GAL17272.1"/>
    </source>
</evidence>
<sequence length="159" mass="17862">MKKLMISALAIVALSGCQTTSVSEMMANPKSIDKPFSCELDNHANLIIQKDGQGVYLWSDSNTPNENVTVTNHEIRKMKNGSQSHKFSIMQRENISGDVYGGIEADLTFIDDGESTMRGDWEFKYILVSTDHGTKESKPNERIIKKAVCRWDTEASIDW</sequence>
<keyword evidence="1" id="KW-0732">Signal</keyword>